<dbReference type="Proteomes" id="UP000018721">
    <property type="component" value="Unassembled WGS sequence"/>
</dbReference>
<feature type="region of interest" description="Disordered" evidence="1">
    <location>
        <begin position="45"/>
        <end position="74"/>
    </location>
</feature>
<evidence type="ECO:0000313" key="3">
    <source>
        <dbReference type="Proteomes" id="UP000018721"/>
    </source>
</evidence>
<reference evidence="2 3" key="1">
    <citation type="submission" date="2013-11" db="EMBL/GenBank/DDBJ databases">
        <title>The Genome Sequence of Phytophthora parasitica P1569.</title>
        <authorList>
            <consortium name="The Broad Institute Genomics Platform"/>
            <person name="Russ C."/>
            <person name="Tyler B."/>
            <person name="Panabieres F."/>
            <person name="Shan W."/>
            <person name="Tripathy S."/>
            <person name="Grunwald N."/>
            <person name="Machado M."/>
            <person name="Johnson C.S."/>
            <person name="Arredondo F."/>
            <person name="Hong C."/>
            <person name="Coffey M."/>
            <person name="Young S.K."/>
            <person name="Zeng Q."/>
            <person name="Gargeya S."/>
            <person name="Fitzgerald M."/>
            <person name="Abouelleil A."/>
            <person name="Alvarado L."/>
            <person name="Chapman S.B."/>
            <person name="Gainer-Dewar J."/>
            <person name="Goldberg J."/>
            <person name="Griggs A."/>
            <person name="Gujja S."/>
            <person name="Hansen M."/>
            <person name="Howarth C."/>
            <person name="Imamovic A."/>
            <person name="Ireland A."/>
            <person name="Larimer J."/>
            <person name="McCowan C."/>
            <person name="Murphy C."/>
            <person name="Pearson M."/>
            <person name="Poon T.W."/>
            <person name="Priest M."/>
            <person name="Roberts A."/>
            <person name="Saif S."/>
            <person name="Shea T."/>
            <person name="Sykes S."/>
            <person name="Wortman J."/>
            <person name="Nusbaum C."/>
            <person name="Birren B."/>
        </authorList>
    </citation>
    <scope>NUCLEOTIDE SEQUENCE [LARGE SCALE GENOMIC DNA]</scope>
    <source>
        <strain evidence="2 3">P1569</strain>
    </source>
</reference>
<proteinExistence type="predicted"/>
<accession>V9F0V5</accession>
<gene>
    <name evidence="2" type="ORF">F443_10934</name>
</gene>
<dbReference type="HOGENOM" id="CLU_2693159_0_0_1"/>
<dbReference type="AlphaFoldDB" id="V9F0V5"/>
<name>V9F0V5_PHYNI</name>
<protein>
    <submittedName>
        <fullName evidence="2">Uncharacterized protein</fullName>
    </submittedName>
</protein>
<organism evidence="2 3">
    <name type="scientific">Phytophthora nicotianae P1569</name>
    <dbReference type="NCBI Taxonomy" id="1317065"/>
    <lineage>
        <taxon>Eukaryota</taxon>
        <taxon>Sar</taxon>
        <taxon>Stramenopiles</taxon>
        <taxon>Oomycota</taxon>
        <taxon>Peronosporomycetes</taxon>
        <taxon>Peronosporales</taxon>
        <taxon>Peronosporaceae</taxon>
        <taxon>Phytophthora</taxon>
    </lineage>
</organism>
<dbReference type="EMBL" id="ANIZ01001857">
    <property type="protein sequence ID" value="ETI44363.1"/>
    <property type="molecule type" value="Genomic_DNA"/>
</dbReference>
<sequence>MAALSSVSKFRNDVEEQDLSALFSSLAKVVIEHDIAYWSLSKEPRDPEWLDDASAERGDFKASKTRDTSRVQDS</sequence>
<evidence type="ECO:0000313" key="2">
    <source>
        <dbReference type="EMBL" id="ETI44363.1"/>
    </source>
</evidence>
<comment type="caution">
    <text evidence="2">The sequence shown here is derived from an EMBL/GenBank/DDBJ whole genome shotgun (WGS) entry which is preliminary data.</text>
</comment>
<keyword evidence="3" id="KW-1185">Reference proteome</keyword>
<evidence type="ECO:0000256" key="1">
    <source>
        <dbReference type="SAM" id="MobiDB-lite"/>
    </source>
</evidence>